<evidence type="ECO:0000256" key="4">
    <source>
        <dbReference type="ARBA" id="ARBA00022801"/>
    </source>
</evidence>
<protein>
    <recommendedName>
        <fullName evidence="3">endo-1,3(4)-beta-glucanase</fullName>
        <ecNumber evidence="3">3.2.1.6</ecNumber>
    </recommendedName>
</protein>
<comment type="similarity">
    <text evidence="2">Belongs to the glycosyl hydrolase 16 family.</text>
</comment>
<evidence type="ECO:0000313" key="8">
    <source>
        <dbReference type="EMBL" id="KAF2250405.1"/>
    </source>
</evidence>
<dbReference type="AlphaFoldDB" id="A0A6A6IIG7"/>
<keyword evidence="4 8" id="KW-0378">Hydrolase</keyword>
<keyword evidence="9" id="KW-1185">Reference proteome</keyword>
<dbReference type="Pfam" id="PF26113">
    <property type="entry name" value="GH16_XgeA"/>
    <property type="match status" value="1"/>
</dbReference>
<dbReference type="InterPro" id="IPR013320">
    <property type="entry name" value="ConA-like_dom_sf"/>
</dbReference>
<evidence type="ECO:0000256" key="3">
    <source>
        <dbReference type="ARBA" id="ARBA00012599"/>
    </source>
</evidence>
<dbReference type="Gene3D" id="2.60.120.200">
    <property type="match status" value="1"/>
</dbReference>
<dbReference type="SUPFAM" id="SSF49899">
    <property type="entry name" value="Concanavalin A-like lectins/glucanases"/>
    <property type="match status" value="1"/>
</dbReference>
<sequence>MSFSSLFLRTAAVLSALSSTTLATTYKLQDVHEGSSFLDGFNFYSGADPTHGFVNYMSEADASKAKLVKAIGKDTYIGVDYTTPLTTNGVGRGSIRLEGSKTYNKGLFVVDIKHMPGGICGTWPAFWSNGVGDTWPKLGEIDIIEGVNQNNFNKMVLHTDTDCKTDGKGQTGTQSLYDCALDSASGTSGCDVNAKESTTFGTDFNSIGGGVYAMEWTSESVKMWFFPRGSIPKSITADKPDISEFGTPTANFQGACDMDERFKNHQFIFDTTFCGDWAGNVYSQSSCQQYPGLGSVDSCVKFVAENPSAFEDAYWLISYFKTYQADTPVSSSWSASSTARSTSSSIQSSSAHTPTTSSHVLSGSSVASSSTSSTAASSITYDSSSALSSVVSSTASYGSSYSSASSTGSSYSSAPSSSFVYGYSYESSLAAEHGSQSSSIPVAYGGSSTPAGYVSSSTPVGYVSSSADSYGYRSSSVDHASYASSTPVKYGSSKLSSKPCSTSTPAHHPSSASTPVQYYASSSTPAEYYGASSYTPAGYKASSVPTYGNGSESSSVPSYEYETSSVPSYEYTPSSIPSYESASILAPSYEHQTYTTTYTTCYVDICSTGYTTIYTTQTVTYCQSSTPFGASYAPPPPPGYTVTTKYCASGCAETPVAVTLTLPVTEYVTKSAETPTPSSASGIQYGGCSTCADIYPTNLVYTHGGHGEHKSFPLTPTPSVYATKIVTLSVVPVPSSEYYAQHPSPVPVAPSSIVPSKPAQDDAQYFSLASVSPSSVVPPTPAESPLCGRTGCHYEGGNMTMSYGTGTGVPVASKTTAYDVPYFTGAASSVKFGGVMAGGVAAAVAMFL</sequence>
<organism evidence="8 9">
    <name type="scientific">Trematosphaeria pertusa</name>
    <dbReference type="NCBI Taxonomy" id="390896"/>
    <lineage>
        <taxon>Eukaryota</taxon>
        <taxon>Fungi</taxon>
        <taxon>Dikarya</taxon>
        <taxon>Ascomycota</taxon>
        <taxon>Pezizomycotina</taxon>
        <taxon>Dothideomycetes</taxon>
        <taxon>Pleosporomycetidae</taxon>
        <taxon>Pleosporales</taxon>
        <taxon>Massarineae</taxon>
        <taxon>Trematosphaeriaceae</taxon>
        <taxon>Trematosphaeria</taxon>
    </lineage>
</organism>
<feature type="signal peptide" evidence="6">
    <location>
        <begin position="1"/>
        <end position="23"/>
    </location>
</feature>
<evidence type="ECO:0000259" key="7">
    <source>
        <dbReference type="PROSITE" id="PS51762"/>
    </source>
</evidence>
<evidence type="ECO:0000313" key="9">
    <source>
        <dbReference type="Proteomes" id="UP000800094"/>
    </source>
</evidence>
<feature type="chain" id="PRO_5025389192" description="endo-1,3(4)-beta-glucanase" evidence="6">
    <location>
        <begin position="24"/>
        <end position="848"/>
    </location>
</feature>
<dbReference type="PANTHER" id="PTHR10963">
    <property type="entry name" value="GLYCOSYL HYDROLASE-RELATED"/>
    <property type="match status" value="1"/>
</dbReference>
<dbReference type="CDD" id="cd02181">
    <property type="entry name" value="GH16_fungal_Lam16A_glucanase"/>
    <property type="match status" value="1"/>
</dbReference>
<accession>A0A6A6IIG7</accession>
<dbReference type="InterPro" id="IPR000757">
    <property type="entry name" value="Beta-glucanase-like"/>
</dbReference>
<evidence type="ECO:0000256" key="5">
    <source>
        <dbReference type="ARBA" id="ARBA00023295"/>
    </source>
</evidence>
<dbReference type="Proteomes" id="UP000800094">
    <property type="component" value="Unassembled WGS sequence"/>
</dbReference>
<feature type="domain" description="GH16" evidence="7">
    <location>
        <begin position="24"/>
        <end position="286"/>
    </location>
</feature>
<dbReference type="PANTHER" id="PTHR10963:SF24">
    <property type="entry name" value="GLYCOSIDASE C21B10.07-RELATED"/>
    <property type="match status" value="1"/>
</dbReference>
<dbReference type="GeneID" id="54588865"/>
<evidence type="ECO:0000256" key="2">
    <source>
        <dbReference type="ARBA" id="ARBA00006865"/>
    </source>
</evidence>
<dbReference type="PROSITE" id="PS51762">
    <property type="entry name" value="GH16_2"/>
    <property type="match status" value="1"/>
</dbReference>
<gene>
    <name evidence="8" type="ORF">BU26DRAFT_604566</name>
</gene>
<keyword evidence="6" id="KW-0732">Signal</keyword>
<reference evidence="8" key="1">
    <citation type="journal article" date="2020" name="Stud. Mycol.">
        <title>101 Dothideomycetes genomes: a test case for predicting lifestyles and emergence of pathogens.</title>
        <authorList>
            <person name="Haridas S."/>
            <person name="Albert R."/>
            <person name="Binder M."/>
            <person name="Bloem J."/>
            <person name="Labutti K."/>
            <person name="Salamov A."/>
            <person name="Andreopoulos B."/>
            <person name="Baker S."/>
            <person name="Barry K."/>
            <person name="Bills G."/>
            <person name="Bluhm B."/>
            <person name="Cannon C."/>
            <person name="Castanera R."/>
            <person name="Culley D."/>
            <person name="Daum C."/>
            <person name="Ezra D."/>
            <person name="Gonzalez J."/>
            <person name="Henrissat B."/>
            <person name="Kuo A."/>
            <person name="Liang C."/>
            <person name="Lipzen A."/>
            <person name="Lutzoni F."/>
            <person name="Magnuson J."/>
            <person name="Mondo S."/>
            <person name="Nolan M."/>
            <person name="Ohm R."/>
            <person name="Pangilinan J."/>
            <person name="Park H.-J."/>
            <person name="Ramirez L."/>
            <person name="Alfaro M."/>
            <person name="Sun H."/>
            <person name="Tritt A."/>
            <person name="Yoshinaga Y."/>
            <person name="Zwiers L.-H."/>
            <person name="Turgeon B."/>
            <person name="Goodwin S."/>
            <person name="Spatafora J."/>
            <person name="Crous P."/>
            <person name="Grigoriev I."/>
        </authorList>
    </citation>
    <scope>NUCLEOTIDE SEQUENCE</scope>
    <source>
        <strain evidence="8">CBS 122368</strain>
    </source>
</reference>
<evidence type="ECO:0000256" key="6">
    <source>
        <dbReference type="SAM" id="SignalP"/>
    </source>
</evidence>
<dbReference type="EMBL" id="ML987194">
    <property type="protein sequence ID" value="KAF2250405.1"/>
    <property type="molecule type" value="Genomic_DNA"/>
</dbReference>
<proteinExistence type="inferred from homology"/>
<evidence type="ECO:0000256" key="1">
    <source>
        <dbReference type="ARBA" id="ARBA00000124"/>
    </source>
</evidence>
<dbReference type="FunFam" id="2.60.120.200:FF:000114">
    <property type="entry name" value="Probable endo-1,3(4)-beta-glucanase NFIA_089530"/>
    <property type="match status" value="1"/>
</dbReference>
<dbReference type="GO" id="GO:0052861">
    <property type="term" value="F:endo-1,3(4)-beta-glucanase activity"/>
    <property type="evidence" value="ECO:0007669"/>
    <property type="project" value="UniProtKB-EC"/>
</dbReference>
<dbReference type="GO" id="GO:0009251">
    <property type="term" value="P:glucan catabolic process"/>
    <property type="evidence" value="ECO:0007669"/>
    <property type="project" value="TreeGrafter"/>
</dbReference>
<dbReference type="OrthoDB" id="192832at2759"/>
<dbReference type="RefSeq" id="XP_033685409.1">
    <property type="nucleotide sequence ID" value="XM_033835535.1"/>
</dbReference>
<dbReference type="InterPro" id="IPR050546">
    <property type="entry name" value="Glycosyl_Hydrlase_16"/>
</dbReference>
<name>A0A6A6IIG7_9PLEO</name>
<keyword evidence="5" id="KW-0326">Glycosidase</keyword>
<comment type="catalytic activity">
    <reaction evidence="1">
        <text>Endohydrolysis of (1-&gt;3)- or (1-&gt;4)-linkages in beta-D-glucans when the glucose residue whose reducing group is involved in the linkage to be hydrolyzed is itself substituted at C-3.</text>
        <dbReference type="EC" id="3.2.1.6"/>
    </reaction>
</comment>
<dbReference type="EC" id="3.2.1.6" evidence="3"/>